<organism evidence="10 11">
    <name type="scientific">Acinetobacter equi</name>
    <dbReference type="NCBI Taxonomy" id="1324350"/>
    <lineage>
        <taxon>Bacteria</taxon>
        <taxon>Pseudomonadati</taxon>
        <taxon>Pseudomonadota</taxon>
        <taxon>Gammaproteobacteria</taxon>
        <taxon>Moraxellales</taxon>
        <taxon>Moraxellaceae</taxon>
        <taxon>Acinetobacter</taxon>
    </lineage>
</organism>
<evidence type="ECO:0000256" key="5">
    <source>
        <dbReference type="ARBA" id="ARBA00038063"/>
    </source>
</evidence>
<dbReference type="InterPro" id="IPR001328">
    <property type="entry name" value="Pept_tRNA_hydro"/>
</dbReference>
<proteinExistence type="inferred from homology"/>
<accession>A0A0N9VYZ8</accession>
<dbReference type="Pfam" id="PF01195">
    <property type="entry name" value="Pept_tRNA_hydro"/>
    <property type="match status" value="1"/>
</dbReference>
<comment type="subcellular location">
    <subcellularLocation>
        <location evidence="7">Cytoplasm</location>
    </subcellularLocation>
</comment>
<keyword evidence="4 7" id="KW-0694">RNA-binding</keyword>
<feature type="binding site" evidence="7">
    <location>
        <position position="68"/>
    </location>
    <ligand>
        <name>tRNA</name>
        <dbReference type="ChEBI" id="CHEBI:17843"/>
    </ligand>
</feature>
<keyword evidence="2 7" id="KW-0820">tRNA-binding</keyword>
<dbReference type="PANTHER" id="PTHR17224:SF1">
    <property type="entry name" value="PEPTIDYL-TRNA HYDROLASE"/>
    <property type="match status" value="1"/>
</dbReference>
<dbReference type="Gene3D" id="3.40.50.1470">
    <property type="entry name" value="Peptidyl-tRNA hydrolase"/>
    <property type="match status" value="1"/>
</dbReference>
<dbReference type="InterPro" id="IPR018171">
    <property type="entry name" value="Pept_tRNA_hydro_CS"/>
</dbReference>
<evidence type="ECO:0000256" key="6">
    <source>
        <dbReference type="ARBA" id="ARBA00050038"/>
    </source>
</evidence>
<gene>
    <name evidence="7" type="primary">pth</name>
    <name evidence="10" type="ORF">AOY20_07485</name>
</gene>
<keyword evidence="11" id="KW-1185">Reference proteome</keyword>
<dbReference type="OrthoDB" id="9800507at2"/>
<protein>
    <recommendedName>
        <fullName evidence="6 7">Peptidyl-tRNA hydrolase</fullName>
        <shortName evidence="7">Pth</shortName>
        <ecNumber evidence="1 7">3.1.1.29</ecNumber>
    </recommendedName>
</protein>
<evidence type="ECO:0000313" key="11">
    <source>
        <dbReference type="Proteomes" id="UP000064939"/>
    </source>
</evidence>
<dbReference type="Proteomes" id="UP000064939">
    <property type="component" value="Chromosome"/>
</dbReference>
<dbReference type="InterPro" id="IPR036416">
    <property type="entry name" value="Pept_tRNA_hydro_sf"/>
</dbReference>
<feature type="site" description="Discriminates between blocked and unblocked aminoacyl-tRNA" evidence="7">
    <location>
        <position position="12"/>
    </location>
</feature>
<dbReference type="CDD" id="cd00462">
    <property type="entry name" value="PTH"/>
    <property type="match status" value="1"/>
</dbReference>
<dbReference type="PROSITE" id="PS01195">
    <property type="entry name" value="PEPT_TRNA_HYDROL_1"/>
    <property type="match status" value="1"/>
</dbReference>
<dbReference type="NCBIfam" id="TIGR00447">
    <property type="entry name" value="pth"/>
    <property type="match status" value="1"/>
</dbReference>
<evidence type="ECO:0000256" key="7">
    <source>
        <dbReference type="HAMAP-Rule" id="MF_00083"/>
    </source>
</evidence>
<evidence type="ECO:0000313" key="10">
    <source>
        <dbReference type="EMBL" id="ALH95391.1"/>
    </source>
</evidence>
<dbReference type="SUPFAM" id="SSF53178">
    <property type="entry name" value="Peptidyl-tRNA hydrolase-like"/>
    <property type="match status" value="1"/>
</dbReference>
<evidence type="ECO:0000256" key="8">
    <source>
        <dbReference type="RuleBase" id="RU000673"/>
    </source>
</evidence>
<dbReference type="FunFam" id="3.40.50.1470:FF:000001">
    <property type="entry name" value="Peptidyl-tRNA hydrolase"/>
    <property type="match status" value="1"/>
</dbReference>
<dbReference type="RefSeq" id="WP_054581283.1">
    <property type="nucleotide sequence ID" value="NZ_CP012808.1"/>
</dbReference>
<evidence type="ECO:0000256" key="3">
    <source>
        <dbReference type="ARBA" id="ARBA00022801"/>
    </source>
</evidence>
<dbReference type="EC" id="3.1.1.29" evidence="1 7"/>
<sequence length="193" mass="21121">MSNISLIVGLGNPGKEYAQTRHNAGFWFVERLAEQYGISLKADPKFNGISGRGNIEGQDIRLLLPTTFMNLVGKSVVPFAKFYNIPPEAILIAHDELDMNPGIIRLKTGGGHGGHNGLRDIVPHTGPNFHRLRIGIGHPGSKERVSGHVLSKAPSNEQNLMDEAIHHALSRIKLLVNGDIQQAMNQINAYKPN</sequence>
<dbReference type="PROSITE" id="PS01196">
    <property type="entry name" value="PEPT_TRNA_HYDROL_2"/>
    <property type="match status" value="1"/>
</dbReference>
<dbReference type="GO" id="GO:0072344">
    <property type="term" value="P:rescue of stalled ribosome"/>
    <property type="evidence" value="ECO:0007669"/>
    <property type="project" value="UniProtKB-UniRule"/>
</dbReference>
<comment type="function">
    <text evidence="7">Catalyzes the release of premature peptidyl moieties from peptidyl-tRNA molecules trapped in stalled 50S ribosomal subunits, and thus maintains levels of free tRNAs and 50S ribosomes.</text>
</comment>
<feature type="active site" description="Proton acceptor" evidence="7">
    <location>
        <position position="22"/>
    </location>
</feature>
<dbReference type="GO" id="GO:0006515">
    <property type="term" value="P:protein quality control for misfolded or incompletely synthesized proteins"/>
    <property type="evidence" value="ECO:0007669"/>
    <property type="project" value="UniProtKB-UniRule"/>
</dbReference>
<evidence type="ECO:0000256" key="9">
    <source>
        <dbReference type="RuleBase" id="RU004320"/>
    </source>
</evidence>
<comment type="catalytic activity">
    <reaction evidence="7 8">
        <text>an N-acyl-L-alpha-aminoacyl-tRNA + H2O = an N-acyl-L-amino acid + a tRNA + H(+)</text>
        <dbReference type="Rhea" id="RHEA:54448"/>
        <dbReference type="Rhea" id="RHEA-COMP:10123"/>
        <dbReference type="Rhea" id="RHEA-COMP:13883"/>
        <dbReference type="ChEBI" id="CHEBI:15377"/>
        <dbReference type="ChEBI" id="CHEBI:15378"/>
        <dbReference type="ChEBI" id="CHEBI:59874"/>
        <dbReference type="ChEBI" id="CHEBI:78442"/>
        <dbReference type="ChEBI" id="CHEBI:138191"/>
        <dbReference type="EC" id="3.1.1.29"/>
    </reaction>
</comment>
<dbReference type="HAMAP" id="MF_00083">
    <property type="entry name" value="Pept_tRNA_hydro_bact"/>
    <property type="match status" value="1"/>
</dbReference>
<dbReference type="GO" id="GO:0000049">
    <property type="term" value="F:tRNA binding"/>
    <property type="evidence" value="ECO:0007669"/>
    <property type="project" value="UniProtKB-UniRule"/>
</dbReference>
<comment type="similarity">
    <text evidence="5 7 9">Belongs to the PTH family.</text>
</comment>
<dbReference type="STRING" id="1324350.AOY20_07485"/>
<dbReference type="GO" id="GO:0004045">
    <property type="term" value="F:peptidyl-tRNA hydrolase activity"/>
    <property type="evidence" value="ECO:0007669"/>
    <property type="project" value="UniProtKB-UniRule"/>
</dbReference>
<dbReference type="GO" id="GO:0005737">
    <property type="term" value="C:cytoplasm"/>
    <property type="evidence" value="ECO:0007669"/>
    <property type="project" value="UniProtKB-SubCell"/>
</dbReference>
<keyword evidence="3 7" id="KW-0378">Hydrolase</keyword>
<dbReference type="PANTHER" id="PTHR17224">
    <property type="entry name" value="PEPTIDYL-TRNA HYDROLASE"/>
    <property type="match status" value="1"/>
</dbReference>
<dbReference type="EMBL" id="CP012808">
    <property type="protein sequence ID" value="ALH95391.1"/>
    <property type="molecule type" value="Genomic_DNA"/>
</dbReference>
<evidence type="ECO:0000256" key="1">
    <source>
        <dbReference type="ARBA" id="ARBA00013260"/>
    </source>
</evidence>
<reference evidence="10 11" key="1">
    <citation type="journal article" date="2015" name="Int. J. Syst. Evol. Microbiol.">
        <title>Acinetobacter equi sp. nov. isolated from horse faeces.</title>
        <authorList>
            <person name="Poppel M.T."/>
            <person name="Skiebe E."/>
            <person name="Laue M."/>
            <person name="Bergmann H."/>
            <person name="Ebersberger I."/>
            <person name="Garn T."/>
            <person name="Fruth A."/>
            <person name="Baumgardt S."/>
            <person name="Busse H.J."/>
            <person name="Wilharm G."/>
        </authorList>
    </citation>
    <scope>NUCLEOTIDE SEQUENCE [LARGE SCALE GENOMIC DNA]</scope>
    <source>
        <strain evidence="10 11">114</strain>
    </source>
</reference>
<keyword evidence="7" id="KW-0963">Cytoplasm</keyword>
<feature type="binding site" evidence="7">
    <location>
        <position position="17"/>
    </location>
    <ligand>
        <name>tRNA</name>
        <dbReference type="ChEBI" id="CHEBI:17843"/>
    </ligand>
</feature>
<dbReference type="AlphaFoldDB" id="A0A0N9VYZ8"/>
<name>A0A0N9VYZ8_9GAMM</name>
<feature type="site" description="Stabilizes the basic form of H active site to accept a proton" evidence="7">
    <location>
        <position position="95"/>
    </location>
</feature>
<comment type="subunit">
    <text evidence="7">Monomer.</text>
</comment>
<dbReference type="KEGG" id="aei:AOY20_07485"/>
<evidence type="ECO:0000256" key="4">
    <source>
        <dbReference type="ARBA" id="ARBA00022884"/>
    </source>
</evidence>
<evidence type="ECO:0000256" key="2">
    <source>
        <dbReference type="ARBA" id="ARBA00022555"/>
    </source>
</evidence>
<feature type="binding site" evidence="7">
    <location>
        <position position="70"/>
    </location>
    <ligand>
        <name>tRNA</name>
        <dbReference type="ChEBI" id="CHEBI:17843"/>
    </ligand>
</feature>
<comment type="function">
    <text evidence="7">Hydrolyzes ribosome-free peptidyl-tRNAs (with 1 or more amino acids incorporated), which drop off the ribosome during protein synthesis, or as a result of ribosome stalling.</text>
</comment>
<feature type="binding site" evidence="7">
    <location>
        <position position="116"/>
    </location>
    <ligand>
        <name>tRNA</name>
        <dbReference type="ChEBI" id="CHEBI:17843"/>
    </ligand>
</feature>